<evidence type="ECO:0000313" key="3">
    <source>
        <dbReference type="EMBL" id="MBH1941708.1"/>
    </source>
</evidence>
<dbReference type="RefSeq" id="WP_197661950.1">
    <property type="nucleotide sequence ID" value="NZ_JAEAGR010000013.1"/>
</dbReference>
<dbReference type="Proteomes" id="UP000623269">
    <property type="component" value="Unassembled WGS sequence"/>
</dbReference>
<dbReference type="InterPro" id="IPR021729">
    <property type="entry name" value="DUF3298"/>
</dbReference>
<keyword evidence="4" id="KW-1185">Reference proteome</keyword>
<dbReference type="EMBL" id="JAEAGR010000013">
    <property type="protein sequence ID" value="MBH1941708.1"/>
    <property type="molecule type" value="Genomic_DNA"/>
</dbReference>
<protein>
    <submittedName>
        <fullName evidence="3">DUF3298 and DUF4163 domain-containing protein</fullName>
    </submittedName>
</protein>
<gene>
    <name evidence="3" type="ORF">I5677_12470</name>
</gene>
<dbReference type="Gene3D" id="3.90.640.20">
    <property type="entry name" value="Heat-shock cognate protein, ATPase"/>
    <property type="match status" value="1"/>
</dbReference>
<dbReference type="AlphaFoldDB" id="A0A8J7L333"/>
<evidence type="ECO:0000259" key="1">
    <source>
        <dbReference type="Pfam" id="PF11738"/>
    </source>
</evidence>
<name>A0A8J7L333_9FIRM</name>
<feature type="domain" description="DUF3298" evidence="1">
    <location>
        <begin position="136"/>
        <end position="215"/>
    </location>
</feature>
<sequence length="225" mass="26875">MRNHVFIKEKVIQQNMYYKDHIIMKYTIKYPQFISEDYQVLLNKLNSYYRTRALMYERSNVTNLYQMAMVEYEYSIANSYPIREFEAYVDYTVTYNQNCAISLYFDQYEYAGGAHGLTLRYSDTWSLTNSKRMELNDIFPYTTKCKEHIINNIIEQIESGREMDNNPYFDDYYTLVSKNFKSNNYYLTKDGVIFYFQQYDIAPYASGIPTFLIPYGCDGAIEPKC</sequence>
<organism evidence="3 4">
    <name type="scientific">Mobilitalea sibirica</name>
    <dbReference type="NCBI Taxonomy" id="1462919"/>
    <lineage>
        <taxon>Bacteria</taxon>
        <taxon>Bacillati</taxon>
        <taxon>Bacillota</taxon>
        <taxon>Clostridia</taxon>
        <taxon>Lachnospirales</taxon>
        <taxon>Lachnospiraceae</taxon>
        <taxon>Mobilitalea</taxon>
    </lineage>
</organism>
<dbReference type="Pfam" id="PF11738">
    <property type="entry name" value="DUF3298"/>
    <property type="match status" value="1"/>
</dbReference>
<evidence type="ECO:0000259" key="2">
    <source>
        <dbReference type="Pfam" id="PF13739"/>
    </source>
</evidence>
<accession>A0A8J7L333</accession>
<dbReference type="InterPro" id="IPR025303">
    <property type="entry name" value="PdaC"/>
</dbReference>
<dbReference type="Gene3D" id="3.30.565.40">
    <property type="entry name" value="Fervidobacterium nodosum Rt17-B1 like"/>
    <property type="match status" value="1"/>
</dbReference>
<evidence type="ECO:0000313" key="4">
    <source>
        <dbReference type="Proteomes" id="UP000623269"/>
    </source>
</evidence>
<dbReference type="Pfam" id="PF13739">
    <property type="entry name" value="PdaC"/>
    <property type="match status" value="1"/>
</dbReference>
<feature type="domain" description="Deacetylase PdaC" evidence="2">
    <location>
        <begin position="23"/>
        <end position="118"/>
    </location>
</feature>
<dbReference type="InterPro" id="IPR037126">
    <property type="entry name" value="PdaC/RsiV-like_sf"/>
</dbReference>
<proteinExistence type="predicted"/>
<comment type="caution">
    <text evidence="3">The sequence shown here is derived from an EMBL/GenBank/DDBJ whole genome shotgun (WGS) entry which is preliminary data.</text>
</comment>
<reference evidence="3" key="1">
    <citation type="submission" date="2020-12" db="EMBL/GenBank/DDBJ databases">
        <title>M. sibirica DSM 26468T genome.</title>
        <authorList>
            <person name="Thieme N."/>
            <person name="Rettenmaier R."/>
            <person name="Zverlov V."/>
            <person name="Liebl W."/>
        </authorList>
    </citation>
    <scope>NUCLEOTIDE SEQUENCE</scope>
    <source>
        <strain evidence="3">DSM 26468</strain>
    </source>
</reference>